<dbReference type="Pfam" id="PF00486">
    <property type="entry name" value="Trans_reg_C"/>
    <property type="match status" value="1"/>
</dbReference>
<dbReference type="SMART" id="SM00862">
    <property type="entry name" value="Trans_reg_C"/>
    <property type="match status" value="1"/>
</dbReference>
<dbReference type="Proteomes" id="UP001303946">
    <property type="component" value="Chromosome"/>
</dbReference>
<evidence type="ECO:0000256" key="2">
    <source>
        <dbReference type="PROSITE-ProRule" id="PRU01091"/>
    </source>
</evidence>
<dbReference type="EMBL" id="CP136336">
    <property type="protein sequence ID" value="WOB08617.1"/>
    <property type="molecule type" value="Genomic_DNA"/>
</dbReference>
<protein>
    <submittedName>
        <fullName evidence="4">Winged helix-turn-helix domain-containing protein</fullName>
    </submittedName>
</protein>
<dbReference type="InterPro" id="IPR011990">
    <property type="entry name" value="TPR-like_helical_dom_sf"/>
</dbReference>
<keyword evidence="1 2" id="KW-0238">DNA-binding</keyword>
<keyword evidence="5" id="KW-1185">Reference proteome</keyword>
<feature type="domain" description="OmpR/PhoB-type" evidence="3">
    <location>
        <begin position="4"/>
        <end position="101"/>
    </location>
</feature>
<gene>
    <name evidence="4" type="ORF">RXV79_00860</name>
</gene>
<dbReference type="InterPro" id="IPR036388">
    <property type="entry name" value="WH-like_DNA-bd_sf"/>
</dbReference>
<feature type="DNA-binding region" description="OmpR/PhoB-type" evidence="2">
    <location>
        <begin position="4"/>
        <end position="101"/>
    </location>
</feature>
<dbReference type="PROSITE" id="PS51755">
    <property type="entry name" value="OMPR_PHOB"/>
    <property type="match status" value="1"/>
</dbReference>
<dbReference type="Gene3D" id="1.10.10.10">
    <property type="entry name" value="Winged helix-like DNA-binding domain superfamily/Winged helix DNA-binding domain"/>
    <property type="match status" value="1"/>
</dbReference>
<evidence type="ECO:0000313" key="5">
    <source>
        <dbReference type="Proteomes" id="UP001303946"/>
    </source>
</evidence>
<dbReference type="Gene3D" id="1.25.40.10">
    <property type="entry name" value="Tetratricopeptide repeat domain"/>
    <property type="match status" value="2"/>
</dbReference>
<name>A0ABZ0CUF9_9BURK</name>
<evidence type="ECO:0000256" key="1">
    <source>
        <dbReference type="ARBA" id="ARBA00023125"/>
    </source>
</evidence>
<evidence type="ECO:0000313" key="4">
    <source>
        <dbReference type="EMBL" id="WOB08617.1"/>
    </source>
</evidence>
<reference evidence="4 5" key="1">
    <citation type="submission" date="2023-10" db="EMBL/GenBank/DDBJ databases">
        <title>Bacteria for the degradation of biodegradable plastic PBAT(Polybutylene adipate terephthalate).</title>
        <authorList>
            <person name="Weon H.-Y."/>
            <person name="Yeon J."/>
        </authorList>
    </citation>
    <scope>NUCLEOTIDE SEQUENCE [LARGE SCALE GENOMIC DNA]</scope>
    <source>
        <strain evidence="4 5">SBD 7-3</strain>
    </source>
</reference>
<dbReference type="CDD" id="cd00383">
    <property type="entry name" value="trans_reg_C"/>
    <property type="match status" value="1"/>
</dbReference>
<dbReference type="SUPFAM" id="SSF48452">
    <property type="entry name" value="TPR-like"/>
    <property type="match status" value="1"/>
</dbReference>
<dbReference type="RefSeq" id="WP_316701414.1">
    <property type="nucleotide sequence ID" value="NZ_CP136336.1"/>
</dbReference>
<dbReference type="InterPro" id="IPR001867">
    <property type="entry name" value="OmpR/PhoB-type_DNA-bd"/>
</dbReference>
<proteinExistence type="predicted"/>
<organism evidence="4 5">
    <name type="scientific">Piscinibacter gummiphilus</name>
    <dbReference type="NCBI Taxonomy" id="946333"/>
    <lineage>
        <taxon>Bacteria</taxon>
        <taxon>Pseudomonadati</taxon>
        <taxon>Pseudomonadota</taxon>
        <taxon>Betaproteobacteria</taxon>
        <taxon>Burkholderiales</taxon>
        <taxon>Sphaerotilaceae</taxon>
        <taxon>Piscinibacter</taxon>
    </lineage>
</organism>
<dbReference type="InterPro" id="IPR016032">
    <property type="entry name" value="Sig_transdc_resp-reg_C-effctor"/>
</dbReference>
<sequence length="613" mass="65912">MTDATTYRFGPCEIDEARRSLTAHGQEVKLQPRVFDVLCYLVRHRERVVPKDELLDALWPGVVVVDNALQRVVSLARGALAEVGLGDAVRTYPRHGYRFCYDDDCPADPAVSERLLAEASLADARAAAARSDWAAACEIYAALDAREPLSPDDVEEWGRAAICAGLGPSAGTALERAVAQRDAQGDALGAARSTLLLVQIRIDHKEGAMARGLLQRASRYLDGQTHSRERGHFAWMASRMAIGSGDPGTALAMADEACTLGRHLRDPDVECLGLVYRGHALMAQGDVVGGLAQHEEAAAVIRLGGVRSWVAGWALCSILYAARHRCDWLRAAQFADAFLDWSRASRMPAFPGTCRLHRAAVLGVQGELEQAGTEVRAAAALLAHAAPWAEGDAYCVLGDIQTSHGDFAGAEASFRQAHALGWDPQPGLARLHLLTGRAALARSGLERALEETDWTLRERRAHLLCLLVHAAVAMGDAARAREALQQLVADPEMLATEALKAMHCCAQAELGIHEGELKPAVARLRQAVRHWREVGSPVGEAETRLRLAECLLLDHDLLGAELELFAVESNFATMVAAHAPRLAALRQAVGPAACRPALSRSSGTRPPGSSSSR</sequence>
<evidence type="ECO:0000259" key="3">
    <source>
        <dbReference type="PROSITE" id="PS51755"/>
    </source>
</evidence>
<dbReference type="SUPFAM" id="SSF46894">
    <property type="entry name" value="C-terminal effector domain of the bipartite response regulators"/>
    <property type="match status" value="1"/>
</dbReference>
<accession>A0ABZ0CUF9</accession>